<dbReference type="InterPro" id="IPR003712">
    <property type="entry name" value="Cyanate_lyase_C"/>
</dbReference>
<dbReference type="Gene3D" id="3.30.1160.10">
    <property type="entry name" value="Cyanate lyase, C-terminal domain"/>
    <property type="match status" value="1"/>
</dbReference>
<evidence type="ECO:0000259" key="4">
    <source>
        <dbReference type="SMART" id="SM01116"/>
    </source>
</evidence>
<gene>
    <name evidence="3 5" type="primary">cynS</name>
    <name evidence="5" type="ORF">Nmn1133_08530</name>
</gene>
<evidence type="ECO:0000313" key="5">
    <source>
        <dbReference type="EMBL" id="RNJ26713.1"/>
    </source>
</evidence>
<dbReference type="PANTHER" id="PTHR34186:SF2">
    <property type="entry name" value="CYANATE HYDRATASE"/>
    <property type="match status" value="1"/>
</dbReference>
<dbReference type="SMART" id="SM01116">
    <property type="entry name" value="Cyanate_lyase"/>
    <property type="match status" value="1"/>
</dbReference>
<dbReference type="CDD" id="cd00559">
    <property type="entry name" value="Cyanase_C"/>
    <property type="match status" value="1"/>
</dbReference>
<evidence type="ECO:0000313" key="6">
    <source>
        <dbReference type="Proteomes" id="UP000270581"/>
    </source>
</evidence>
<feature type="domain" description="Cyanate lyase C-terminal" evidence="4">
    <location>
        <begin position="77"/>
        <end position="149"/>
    </location>
</feature>
<dbReference type="Proteomes" id="UP000270581">
    <property type="component" value="Unassembled WGS sequence"/>
</dbReference>
<feature type="active site" evidence="3">
    <location>
        <position position="116"/>
    </location>
</feature>
<dbReference type="HAMAP" id="MF_00535">
    <property type="entry name" value="Cyanate_hydrat"/>
    <property type="match status" value="1"/>
</dbReference>
<dbReference type="Pfam" id="PF02560">
    <property type="entry name" value="Cyanate_lyase"/>
    <property type="match status" value="1"/>
</dbReference>
<evidence type="ECO:0000256" key="3">
    <source>
        <dbReference type="HAMAP-Rule" id="MF_00535"/>
    </source>
</evidence>
<proteinExistence type="inferred from homology"/>
<comment type="function">
    <text evidence="1 3">Catalyzes the reaction of cyanate with bicarbonate to produce ammonia and carbon dioxide.</text>
</comment>
<evidence type="ECO:0000256" key="2">
    <source>
        <dbReference type="ARBA" id="ARBA00023239"/>
    </source>
</evidence>
<feature type="active site" evidence="3">
    <location>
        <position position="90"/>
    </location>
</feature>
<dbReference type="SUPFAM" id="SSF55234">
    <property type="entry name" value="Cyanase C-terminal domain"/>
    <property type="match status" value="1"/>
</dbReference>
<dbReference type="SUPFAM" id="SSF47413">
    <property type="entry name" value="lambda repressor-like DNA-binding domains"/>
    <property type="match status" value="1"/>
</dbReference>
<dbReference type="PANTHER" id="PTHR34186">
    <property type="entry name" value="CYANATE HYDRATASE"/>
    <property type="match status" value="1"/>
</dbReference>
<name>A0AAJ4R905_9EURY</name>
<dbReference type="RefSeq" id="WP_123124217.1">
    <property type="nucleotide sequence ID" value="NZ_QKNW01000001.1"/>
</dbReference>
<protein>
    <recommendedName>
        <fullName evidence="3">Cyanate hydratase</fullName>
        <shortName evidence="3">Cyanase</shortName>
        <ecNumber evidence="3">4.2.1.104</ecNumber>
    </recommendedName>
    <alternativeName>
        <fullName evidence="3">Cyanate hydrolase</fullName>
    </alternativeName>
    <alternativeName>
        <fullName evidence="3">Cyanate lyase</fullName>
    </alternativeName>
</protein>
<dbReference type="InterPro" id="IPR008076">
    <property type="entry name" value="Cyanase"/>
</dbReference>
<dbReference type="EC" id="4.2.1.104" evidence="3"/>
<accession>A0AAJ4R905</accession>
<reference evidence="5 6" key="1">
    <citation type="submission" date="2018-11" db="EMBL/GenBank/DDBJ databases">
        <title>Genome sequences of Natronomonas sp. CBA1133.</title>
        <authorList>
            <person name="Roh S.W."/>
            <person name="Cha I.-T."/>
        </authorList>
    </citation>
    <scope>NUCLEOTIDE SEQUENCE [LARGE SCALE GENOMIC DNA]</scope>
    <source>
        <strain evidence="5 6">CBA1133</strain>
    </source>
</reference>
<evidence type="ECO:0000256" key="1">
    <source>
        <dbReference type="ARBA" id="ARBA00003561"/>
    </source>
</evidence>
<dbReference type="GO" id="GO:0008824">
    <property type="term" value="F:cyanate hydratase activity"/>
    <property type="evidence" value="ECO:0007669"/>
    <property type="project" value="UniProtKB-UniRule"/>
</dbReference>
<feature type="active site" evidence="3">
    <location>
        <position position="93"/>
    </location>
</feature>
<keyword evidence="2 3" id="KW-0456">Lyase</keyword>
<dbReference type="InterPro" id="IPR036581">
    <property type="entry name" value="Cyanate_lyase_C_sf"/>
</dbReference>
<dbReference type="AlphaFoldDB" id="A0AAJ4R905"/>
<dbReference type="NCBIfam" id="NF002773">
    <property type="entry name" value="PRK02866.1"/>
    <property type="match status" value="1"/>
</dbReference>
<comment type="similarity">
    <text evidence="3">Belongs to the cyanase family.</text>
</comment>
<organism evidence="5 6">
    <name type="scientific">Halosegnis longus</name>
    <dbReference type="NCBI Taxonomy" id="2216012"/>
    <lineage>
        <taxon>Archaea</taxon>
        <taxon>Methanobacteriati</taxon>
        <taxon>Methanobacteriota</taxon>
        <taxon>Stenosarchaea group</taxon>
        <taxon>Halobacteria</taxon>
        <taxon>Halobacteriales</taxon>
        <taxon>Natronomonadaceae</taxon>
        <taxon>Halosegnis</taxon>
    </lineage>
</organism>
<dbReference type="PIRSF" id="PIRSF001263">
    <property type="entry name" value="Cyanate_hydratas"/>
    <property type="match status" value="1"/>
</dbReference>
<sequence length="149" mass="16845">MLSRADATARLTEAKHEQGLDFVDLADAIDRDEVWTASLVFGDVSASETEARELCARLGIEDEAVVDALQREPYKGDEEATIPSDPMLYRLYEIPQVYGDAIKACVHEEFGDGIMSAIDFECHVDRIDHDDGDRVRITYEGKFLPYKKW</sequence>
<dbReference type="PRINTS" id="PR01693">
    <property type="entry name" value="CYANASE"/>
</dbReference>
<dbReference type="InterPro" id="IPR010982">
    <property type="entry name" value="Lambda_DNA-bd_dom_sf"/>
</dbReference>
<comment type="caution">
    <text evidence="5">The sequence shown here is derived from an EMBL/GenBank/DDBJ whole genome shotgun (WGS) entry which is preliminary data.</text>
</comment>
<dbReference type="GO" id="GO:0003677">
    <property type="term" value="F:DNA binding"/>
    <property type="evidence" value="ECO:0007669"/>
    <property type="project" value="InterPro"/>
</dbReference>
<dbReference type="NCBIfam" id="TIGR00673">
    <property type="entry name" value="cynS"/>
    <property type="match status" value="1"/>
</dbReference>
<keyword evidence="6" id="KW-1185">Reference proteome</keyword>
<dbReference type="EMBL" id="RJJC01000001">
    <property type="protein sequence ID" value="RNJ26713.1"/>
    <property type="molecule type" value="Genomic_DNA"/>
</dbReference>
<dbReference type="Gene3D" id="1.10.260.40">
    <property type="entry name" value="lambda repressor-like DNA-binding domains"/>
    <property type="match status" value="1"/>
</dbReference>
<comment type="catalytic activity">
    <reaction evidence="3">
        <text>cyanate + hydrogencarbonate + 3 H(+) = NH4(+) + 2 CO2</text>
        <dbReference type="Rhea" id="RHEA:11120"/>
        <dbReference type="ChEBI" id="CHEBI:15378"/>
        <dbReference type="ChEBI" id="CHEBI:16526"/>
        <dbReference type="ChEBI" id="CHEBI:17544"/>
        <dbReference type="ChEBI" id="CHEBI:28938"/>
        <dbReference type="ChEBI" id="CHEBI:29195"/>
        <dbReference type="EC" id="4.2.1.104"/>
    </reaction>
</comment>